<proteinExistence type="predicted"/>
<evidence type="ECO:0000313" key="1">
    <source>
        <dbReference type="EMBL" id="CAK9140739.1"/>
    </source>
</evidence>
<dbReference type="EMBL" id="CAUOFW020001070">
    <property type="protein sequence ID" value="CAK9140739.1"/>
    <property type="molecule type" value="Genomic_DNA"/>
</dbReference>
<dbReference type="AlphaFoldDB" id="A0ABC8RCM3"/>
<accession>A0ABC8RCM3</accession>
<reference evidence="1 2" key="1">
    <citation type="submission" date="2024-02" db="EMBL/GenBank/DDBJ databases">
        <authorList>
            <person name="Vignale AGUSTIN F."/>
            <person name="Sosa J E."/>
            <person name="Modenutti C."/>
        </authorList>
    </citation>
    <scope>NUCLEOTIDE SEQUENCE [LARGE SCALE GENOMIC DNA]</scope>
</reference>
<dbReference type="Proteomes" id="UP001642360">
    <property type="component" value="Unassembled WGS sequence"/>
</dbReference>
<comment type="caution">
    <text evidence="1">The sequence shown here is derived from an EMBL/GenBank/DDBJ whole genome shotgun (WGS) entry which is preliminary data.</text>
</comment>
<protein>
    <submittedName>
        <fullName evidence="1">Uncharacterized protein</fullName>
    </submittedName>
</protein>
<keyword evidence="2" id="KW-1185">Reference proteome</keyword>
<organism evidence="1 2">
    <name type="scientific">Ilex paraguariensis</name>
    <name type="common">yerba mate</name>
    <dbReference type="NCBI Taxonomy" id="185542"/>
    <lineage>
        <taxon>Eukaryota</taxon>
        <taxon>Viridiplantae</taxon>
        <taxon>Streptophyta</taxon>
        <taxon>Embryophyta</taxon>
        <taxon>Tracheophyta</taxon>
        <taxon>Spermatophyta</taxon>
        <taxon>Magnoliopsida</taxon>
        <taxon>eudicotyledons</taxon>
        <taxon>Gunneridae</taxon>
        <taxon>Pentapetalae</taxon>
        <taxon>asterids</taxon>
        <taxon>campanulids</taxon>
        <taxon>Aquifoliales</taxon>
        <taxon>Aquifoliaceae</taxon>
        <taxon>Ilex</taxon>
    </lineage>
</organism>
<evidence type="ECO:0000313" key="2">
    <source>
        <dbReference type="Proteomes" id="UP001642360"/>
    </source>
</evidence>
<name>A0ABC8RCM3_9AQUA</name>
<sequence>MKVVTGNCHAHTTNWLQTALPTSSKFEEFKPPSDVLTIGIEQKMQILEGNSSLEVKIYPKLPQADEIKLLSTYNPSACPKTRNHESS</sequence>
<gene>
    <name evidence="1" type="ORF">ILEXP_LOCUS8254</name>
</gene>